<evidence type="ECO:0000256" key="6">
    <source>
        <dbReference type="ARBA" id="ARBA00023186"/>
    </source>
</evidence>
<dbReference type="PANTHER" id="PTHR21237:SF23">
    <property type="entry name" value="GRPE PROTEIN HOMOLOG, MITOCHONDRIAL"/>
    <property type="match status" value="1"/>
</dbReference>
<sequence length="278" mass="29065">MTDPKADAVPAEEETPSPGAGESSGEAGGEELKKLAAELDERTNDLKRVTAEYANYRKRVDRDRKLVADQATISVVTGLLPVLDDLDRARTHGDLTGPFASVAEQLTGALSRLGLAGFGEKGDAFDPNRHEAVAHMLSPEVTEPTCIDVMRRGYELGDRLVRPALVAVADPAPAEAKTVDEAADTADAAASEEPKAAEDKPAEGESKEEPEAPAADAEAAGEDAAEVKDEAAEAEPAAEEAKPAEKRKPSPHPKPKAPAEDDGAKGEAETETGSGEEK</sequence>
<dbReference type="GO" id="GO:0051082">
    <property type="term" value="F:unfolded protein binding"/>
    <property type="evidence" value="ECO:0007669"/>
    <property type="project" value="TreeGrafter"/>
</dbReference>
<dbReference type="FunFam" id="2.30.22.10:FF:000001">
    <property type="entry name" value="Protein GrpE"/>
    <property type="match status" value="1"/>
</dbReference>
<feature type="compositionally biased region" description="Basic and acidic residues" evidence="14">
    <location>
        <begin position="239"/>
        <end position="248"/>
    </location>
</feature>
<dbReference type="GO" id="GO:0006457">
    <property type="term" value="P:protein folding"/>
    <property type="evidence" value="ECO:0007669"/>
    <property type="project" value="InterPro"/>
</dbReference>
<evidence type="ECO:0000256" key="13">
    <source>
        <dbReference type="SAM" id="Coils"/>
    </source>
</evidence>
<feature type="coiled-coil region" evidence="13">
    <location>
        <begin position="32"/>
        <end position="59"/>
    </location>
</feature>
<proteinExistence type="inferred from homology"/>
<evidence type="ECO:0000256" key="11">
    <source>
        <dbReference type="RuleBase" id="RU000639"/>
    </source>
</evidence>
<reference evidence="15 16" key="1">
    <citation type="submission" date="2020-08" db="EMBL/GenBank/DDBJ databases">
        <title>Genomic Encyclopedia of Type Strains, Phase IV (KMG-IV): sequencing the most valuable type-strain genomes for metagenomic binning, comparative biology and taxonomic classification.</title>
        <authorList>
            <person name="Goeker M."/>
        </authorList>
    </citation>
    <scope>NUCLEOTIDE SEQUENCE [LARGE SCALE GENOMIC DNA]</scope>
    <source>
        <strain evidence="15 16">YIM 65646</strain>
    </source>
</reference>
<evidence type="ECO:0000256" key="5">
    <source>
        <dbReference type="ARBA" id="ARBA00023016"/>
    </source>
</evidence>
<evidence type="ECO:0000256" key="3">
    <source>
        <dbReference type="ARBA" id="ARBA00011738"/>
    </source>
</evidence>
<keyword evidence="16" id="KW-1185">Reference proteome</keyword>
<dbReference type="InterPro" id="IPR013805">
    <property type="entry name" value="GrpE_CC"/>
</dbReference>
<dbReference type="Pfam" id="PF01025">
    <property type="entry name" value="GrpE"/>
    <property type="match status" value="1"/>
</dbReference>
<dbReference type="HAMAP" id="MF_01151">
    <property type="entry name" value="GrpE"/>
    <property type="match status" value="1"/>
</dbReference>
<evidence type="ECO:0000256" key="9">
    <source>
        <dbReference type="ARBA" id="ARBA00076414"/>
    </source>
</evidence>
<gene>
    <name evidence="10" type="primary">grpE</name>
    <name evidence="15" type="ORF">HNR73_003831</name>
</gene>
<dbReference type="GO" id="GO:0000774">
    <property type="term" value="F:adenyl-nucleotide exchange factor activity"/>
    <property type="evidence" value="ECO:0007669"/>
    <property type="project" value="InterPro"/>
</dbReference>
<organism evidence="15 16">
    <name type="scientific">Phytomonospora endophytica</name>
    <dbReference type="NCBI Taxonomy" id="714109"/>
    <lineage>
        <taxon>Bacteria</taxon>
        <taxon>Bacillati</taxon>
        <taxon>Actinomycetota</taxon>
        <taxon>Actinomycetes</taxon>
        <taxon>Micromonosporales</taxon>
        <taxon>Micromonosporaceae</taxon>
        <taxon>Phytomonospora</taxon>
    </lineage>
</organism>
<dbReference type="GO" id="GO:0051087">
    <property type="term" value="F:protein-folding chaperone binding"/>
    <property type="evidence" value="ECO:0007669"/>
    <property type="project" value="InterPro"/>
</dbReference>
<feature type="compositionally biased region" description="Basic and acidic residues" evidence="14">
    <location>
        <begin position="192"/>
        <end position="210"/>
    </location>
</feature>
<feature type="region of interest" description="Disordered" evidence="14">
    <location>
        <begin position="1"/>
        <end position="31"/>
    </location>
</feature>
<evidence type="ECO:0000313" key="16">
    <source>
        <dbReference type="Proteomes" id="UP000548476"/>
    </source>
</evidence>
<dbReference type="SUPFAM" id="SSF51064">
    <property type="entry name" value="Head domain of nucleotide exchange factor GrpE"/>
    <property type="match status" value="1"/>
</dbReference>
<name>A0A841FM21_9ACTN</name>
<evidence type="ECO:0000256" key="7">
    <source>
        <dbReference type="ARBA" id="ARBA00053401"/>
    </source>
</evidence>
<comment type="subcellular location">
    <subcellularLocation>
        <location evidence="1 10">Cytoplasm</location>
    </subcellularLocation>
</comment>
<keyword evidence="13" id="KW-0175">Coiled coil</keyword>
<dbReference type="AlphaFoldDB" id="A0A841FM21"/>
<feature type="compositionally biased region" description="Basic and acidic residues" evidence="14">
    <location>
        <begin position="257"/>
        <end position="268"/>
    </location>
</feature>
<dbReference type="PRINTS" id="PR00773">
    <property type="entry name" value="GRPEPROTEIN"/>
</dbReference>
<evidence type="ECO:0000256" key="12">
    <source>
        <dbReference type="RuleBase" id="RU004478"/>
    </source>
</evidence>
<feature type="compositionally biased region" description="Low complexity" evidence="14">
    <location>
        <begin position="16"/>
        <end position="25"/>
    </location>
</feature>
<keyword evidence="5 10" id="KW-0346">Stress response</keyword>
<dbReference type="EMBL" id="JACHGT010000008">
    <property type="protein sequence ID" value="MBB6035963.1"/>
    <property type="molecule type" value="Genomic_DNA"/>
</dbReference>
<evidence type="ECO:0000256" key="2">
    <source>
        <dbReference type="ARBA" id="ARBA00009054"/>
    </source>
</evidence>
<evidence type="ECO:0000256" key="1">
    <source>
        <dbReference type="ARBA" id="ARBA00004496"/>
    </source>
</evidence>
<evidence type="ECO:0000256" key="8">
    <source>
        <dbReference type="ARBA" id="ARBA00072274"/>
    </source>
</evidence>
<dbReference type="Gene3D" id="3.90.20.20">
    <property type="match status" value="1"/>
</dbReference>
<evidence type="ECO:0000256" key="4">
    <source>
        <dbReference type="ARBA" id="ARBA00022490"/>
    </source>
</evidence>
<dbReference type="CDD" id="cd00446">
    <property type="entry name" value="GrpE"/>
    <property type="match status" value="1"/>
</dbReference>
<evidence type="ECO:0000256" key="10">
    <source>
        <dbReference type="HAMAP-Rule" id="MF_01151"/>
    </source>
</evidence>
<feature type="region of interest" description="Disordered" evidence="14">
    <location>
        <begin position="172"/>
        <end position="278"/>
    </location>
</feature>
<comment type="similarity">
    <text evidence="2 10 12">Belongs to the GrpE family.</text>
</comment>
<dbReference type="GO" id="GO:0005737">
    <property type="term" value="C:cytoplasm"/>
    <property type="evidence" value="ECO:0007669"/>
    <property type="project" value="UniProtKB-SubCell"/>
</dbReference>
<dbReference type="PANTHER" id="PTHR21237">
    <property type="entry name" value="GRPE PROTEIN"/>
    <property type="match status" value="1"/>
</dbReference>
<dbReference type="InterPro" id="IPR009012">
    <property type="entry name" value="GrpE_head"/>
</dbReference>
<evidence type="ECO:0000256" key="14">
    <source>
        <dbReference type="SAM" id="MobiDB-lite"/>
    </source>
</evidence>
<keyword evidence="6 10" id="KW-0143">Chaperone</keyword>
<dbReference type="Gene3D" id="2.30.22.10">
    <property type="entry name" value="Head domain of nucleotide exchange factor GrpE"/>
    <property type="match status" value="1"/>
</dbReference>
<dbReference type="PROSITE" id="PS01071">
    <property type="entry name" value="GRPE"/>
    <property type="match status" value="1"/>
</dbReference>
<dbReference type="Proteomes" id="UP000548476">
    <property type="component" value="Unassembled WGS sequence"/>
</dbReference>
<comment type="caution">
    <text evidence="15">The sequence shown here is derived from an EMBL/GenBank/DDBJ whole genome shotgun (WGS) entry which is preliminary data.</text>
</comment>
<comment type="function">
    <text evidence="7 10 11">Participates actively in the response to hyperosmotic and heat shock by preventing the aggregation of stress-denatured proteins, in association with DnaK and GrpE. It is the nucleotide exchange factor for DnaK and may function as a thermosensor. Unfolded proteins bind initially to DnaJ; upon interaction with the DnaJ-bound protein, DnaK hydrolyzes its bound ATP, resulting in the formation of a stable complex. GrpE releases ADP from DnaK; ATP binding to DnaK triggers the release of the substrate protein, thus completing the reaction cycle. Several rounds of ATP-dependent interactions between DnaJ, DnaK and GrpE are required for fully efficient folding.</text>
</comment>
<evidence type="ECO:0000313" key="15">
    <source>
        <dbReference type="EMBL" id="MBB6035963.1"/>
    </source>
</evidence>
<accession>A0A841FM21</accession>
<keyword evidence="4 10" id="KW-0963">Cytoplasm</keyword>
<dbReference type="SUPFAM" id="SSF58014">
    <property type="entry name" value="Coiled-coil domain of nucleotide exchange factor GrpE"/>
    <property type="match status" value="1"/>
</dbReference>
<dbReference type="InterPro" id="IPR000740">
    <property type="entry name" value="GrpE"/>
</dbReference>
<protein>
    <recommendedName>
        <fullName evidence="8 10">Protein GrpE</fullName>
    </recommendedName>
    <alternativeName>
        <fullName evidence="9 10">HSP-70 cofactor</fullName>
    </alternativeName>
</protein>
<comment type="subunit">
    <text evidence="3 10">Homodimer.</text>
</comment>
<dbReference type="GO" id="GO:0042803">
    <property type="term" value="F:protein homodimerization activity"/>
    <property type="evidence" value="ECO:0007669"/>
    <property type="project" value="InterPro"/>
</dbReference>